<dbReference type="Pfam" id="PF18143">
    <property type="entry name" value="HAD_SAK_2"/>
    <property type="match status" value="1"/>
</dbReference>
<dbReference type="EMBL" id="JACHXS010000001">
    <property type="protein sequence ID" value="MBB3219995.1"/>
    <property type="molecule type" value="Genomic_DNA"/>
</dbReference>
<reference evidence="1 4" key="2">
    <citation type="submission" date="2020-08" db="EMBL/GenBank/DDBJ databases">
        <title>Genomic Encyclopedia of Type Strains, Phase III (KMG-III): the genomes of soil and plant-associated and newly described type strains.</title>
        <authorList>
            <person name="Whitman W."/>
        </authorList>
    </citation>
    <scope>NUCLEOTIDE SEQUENCE [LARGE SCALE GENOMIC DNA]</scope>
    <source>
        <strain evidence="1 4">CECT 7753</strain>
    </source>
</reference>
<dbReference type="AlphaFoldDB" id="A0A4P8HK47"/>
<dbReference type="Proteomes" id="UP000298763">
    <property type="component" value="Chromosome"/>
</dbReference>
<dbReference type="RefSeq" id="WP_137312889.1">
    <property type="nucleotide sequence ID" value="NZ_CP040017.1"/>
</dbReference>
<evidence type="ECO:0000313" key="3">
    <source>
        <dbReference type="Proteomes" id="UP000298763"/>
    </source>
</evidence>
<protein>
    <recommendedName>
        <fullName evidence="5">HAD family hydrolase</fullName>
    </recommendedName>
</protein>
<dbReference type="EMBL" id="CP040017">
    <property type="protein sequence ID" value="QCP10003.1"/>
    <property type="molecule type" value="Genomic_DNA"/>
</dbReference>
<dbReference type="Proteomes" id="UP000584325">
    <property type="component" value="Unassembled WGS sequence"/>
</dbReference>
<proteinExistence type="predicted"/>
<dbReference type="OrthoDB" id="8811599at2"/>
<reference evidence="2 3" key="1">
    <citation type="submission" date="2019-05" db="EMBL/GenBank/DDBJ databases">
        <title>Draft Genome Sequences of Six Type Strains of the Genus Massilia.</title>
        <authorList>
            <person name="Miess H."/>
            <person name="Frediansyhah A."/>
            <person name="Gross H."/>
        </authorList>
    </citation>
    <scope>NUCLEOTIDE SEQUENCE [LARGE SCALE GENOMIC DNA]</scope>
    <source>
        <strain evidence="2 3">DSMZ 26121</strain>
    </source>
</reference>
<gene>
    <name evidence="2" type="ORF">FCL38_05880</name>
    <name evidence="1" type="ORF">FHS02_000782</name>
</gene>
<organism evidence="1 4">
    <name type="scientific">Pseudoduganella umbonata</name>
    <dbReference type="NCBI Taxonomy" id="864828"/>
    <lineage>
        <taxon>Bacteria</taxon>
        <taxon>Pseudomonadati</taxon>
        <taxon>Pseudomonadota</taxon>
        <taxon>Betaproteobacteria</taxon>
        <taxon>Burkholderiales</taxon>
        <taxon>Oxalobacteraceae</taxon>
        <taxon>Telluria group</taxon>
        <taxon>Pseudoduganella</taxon>
    </lineage>
</organism>
<sequence length="174" mass="20168">MRPVVFLDIDDVIAINLHYNSYQVMAALKSENWEWPELWSELVFSVGRANLSTLHYEFLPSYVISSSWTRYLKQEQIQQIFRKCGLEFIADALHVCWTTPKNEYSSRSDELIEWIAKHRKAGQPLLILDDYNSGFDLVESPLYQQGLVVLCEPSIGFISEKLVAAQRLLRAQLL</sequence>
<evidence type="ECO:0000313" key="1">
    <source>
        <dbReference type="EMBL" id="MBB3219995.1"/>
    </source>
</evidence>
<accession>A0A4P8HK47</accession>
<name>A0A4P8HK47_9BURK</name>
<evidence type="ECO:0000313" key="2">
    <source>
        <dbReference type="EMBL" id="QCP10003.1"/>
    </source>
</evidence>
<evidence type="ECO:0000313" key="4">
    <source>
        <dbReference type="Proteomes" id="UP000584325"/>
    </source>
</evidence>
<evidence type="ECO:0008006" key="5">
    <source>
        <dbReference type="Google" id="ProtNLM"/>
    </source>
</evidence>
<keyword evidence="3" id="KW-1185">Reference proteome</keyword>